<dbReference type="Proteomes" id="UP000654947">
    <property type="component" value="Unassembled WGS sequence"/>
</dbReference>
<dbReference type="AlphaFoldDB" id="A0A918XCY1"/>
<gene>
    <name evidence="2" type="ORF">GCM10007147_23660</name>
</gene>
<sequence length="98" mass="10825">MVDTTKKYSVTLPENLAEDARTQSGGAGLSAYVTQAVRRQLQHDRLAELVEVLEAENGQVNDGRKSEVRDEMRRALEEQGVTPSKTNKHRSTGQEDAA</sequence>
<evidence type="ECO:0008006" key="4">
    <source>
        <dbReference type="Google" id="ProtNLM"/>
    </source>
</evidence>
<protein>
    <recommendedName>
        <fullName evidence="4">CopG family transcriptional regulator</fullName>
    </recommendedName>
</protein>
<evidence type="ECO:0000256" key="1">
    <source>
        <dbReference type="SAM" id="MobiDB-lite"/>
    </source>
</evidence>
<accession>A0A918XCY1</accession>
<comment type="caution">
    <text evidence="2">The sequence shown here is derived from an EMBL/GenBank/DDBJ whole genome shotgun (WGS) entry which is preliminary data.</text>
</comment>
<evidence type="ECO:0000313" key="2">
    <source>
        <dbReference type="EMBL" id="GHD26001.1"/>
    </source>
</evidence>
<proteinExistence type="predicted"/>
<dbReference type="EMBL" id="BMXL01000010">
    <property type="protein sequence ID" value="GHD26001.1"/>
    <property type="molecule type" value="Genomic_DNA"/>
</dbReference>
<keyword evidence="3" id="KW-1185">Reference proteome</keyword>
<feature type="compositionally biased region" description="Basic and acidic residues" evidence="1">
    <location>
        <begin position="62"/>
        <end position="77"/>
    </location>
</feature>
<reference evidence="2 3" key="1">
    <citation type="journal article" date="2014" name="Int. J. Syst. Evol. Microbiol.">
        <title>Complete genome sequence of Corynebacterium casei LMG S-19264T (=DSM 44701T), isolated from a smear-ripened cheese.</title>
        <authorList>
            <consortium name="US DOE Joint Genome Institute (JGI-PGF)"/>
            <person name="Walter F."/>
            <person name="Albersmeier A."/>
            <person name="Kalinowski J."/>
            <person name="Ruckert C."/>
        </authorList>
    </citation>
    <scope>NUCLEOTIDE SEQUENCE [LARGE SCALE GENOMIC DNA]</scope>
    <source>
        <strain evidence="2 3">KCTC 19473</strain>
    </source>
</reference>
<evidence type="ECO:0000313" key="3">
    <source>
        <dbReference type="Proteomes" id="UP000654947"/>
    </source>
</evidence>
<feature type="region of interest" description="Disordered" evidence="1">
    <location>
        <begin position="59"/>
        <end position="98"/>
    </location>
</feature>
<name>A0A918XCY1_9ACTN</name>
<dbReference type="RefSeq" id="WP_017575062.1">
    <property type="nucleotide sequence ID" value="NZ_BMXL01000010.1"/>
</dbReference>
<organism evidence="2 3">
    <name type="scientific">Nocardiopsis kunsanensis</name>
    <dbReference type="NCBI Taxonomy" id="141693"/>
    <lineage>
        <taxon>Bacteria</taxon>
        <taxon>Bacillati</taxon>
        <taxon>Actinomycetota</taxon>
        <taxon>Actinomycetes</taxon>
        <taxon>Streptosporangiales</taxon>
        <taxon>Nocardiopsidaceae</taxon>
        <taxon>Nocardiopsis</taxon>
    </lineage>
</organism>